<dbReference type="GO" id="GO:0000724">
    <property type="term" value="P:double-strand break repair via homologous recombination"/>
    <property type="evidence" value="ECO:0007669"/>
    <property type="project" value="TreeGrafter"/>
</dbReference>
<dbReference type="GO" id="GO:0006289">
    <property type="term" value="P:nucleotide-excision repair"/>
    <property type="evidence" value="ECO:0007669"/>
    <property type="project" value="TreeGrafter"/>
</dbReference>
<dbReference type="GO" id="GO:0030896">
    <property type="term" value="C:checkpoint clamp complex"/>
    <property type="evidence" value="ECO:0007669"/>
    <property type="project" value="InterPro"/>
</dbReference>
<dbReference type="Proteomes" id="UP000094569">
    <property type="component" value="Unassembled WGS sequence"/>
</dbReference>
<accession>A0A1E3BH73</accession>
<dbReference type="InterPro" id="IPR007150">
    <property type="entry name" value="HUS1/Mec3"/>
</dbReference>
<evidence type="ECO:0000313" key="7">
    <source>
        <dbReference type="Proteomes" id="UP000094569"/>
    </source>
</evidence>
<comment type="subcellular location">
    <subcellularLocation>
        <location evidence="1">Nucleus</location>
    </subcellularLocation>
</comment>
<dbReference type="AlphaFoldDB" id="A0A1E3BH73"/>
<evidence type="ECO:0000256" key="1">
    <source>
        <dbReference type="ARBA" id="ARBA00004123"/>
    </source>
</evidence>
<dbReference type="GO" id="GO:0033314">
    <property type="term" value="P:mitotic DNA replication checkpoint signaling"/>
    <property type="evidence" value="ECO:0007669"/>
    <property type="project" value="TreeGrafter"/>
</dbReference>
<evidence type="ECO:0000256" key="3">
    <source>
        <dbReference type="ARBA" id="ARBA00023242"/>
    </source>
</evidence>
<dbReference type="PANTHER" id="PTHR12900">
    <property type="entry name" value="MITOTIC AND DNA DAMAGE CHECKPOINT PROTEIN HUS1"/>
    <property type="match status" value="1"/>
</dbReference>
<dbReference type="PIRSF" id="PIRSF011312">
    <property type="entry name" value="Cell_cycle_HUS1"/>
    <property type="match status" value="1"/>
</dbReference>
<feature type="region of interest" description="Disordered" evidence="5">
    <location>
        <begin position="204"/>
        <end position="242"/>
    </location>
</feature>
<dbReference type="EMBL" id="JXNT01000003">
    <property type="protein sequence ID" value="ODM20313.1"/>
    <property type="molecule type" value="Genomic_DNA"/>
</dbReference>
<evidence type="ECO:0000256" key="4">
    <source>
        <dbReference type="PIRNR" id="PIRNR011312"/>
    </source>
</evidence>
<dbReference type="VEuPathDB" id="FungiDB:SI65_03366"/>
<dbReference type="Gene3D" id="3.70.10.10">
    <property type="match status" value="1"/>
</dbReference>
<sequence>MRFKTQLTNIQTFTKLTASLTSLGKVCWLRLEDSIVRFTIIPDQGTQVWAQLPVDAIFEPNTYTLESNSGVINLEVPIGALHRALRSANGANSAQIRLTKKGSVPLLALTILSSSWTTGSNAIGISNDEEFEGLFPDEGDRRGTGPRERETVISQEVPVKVLHESAVEGLHEPTCRDPDVHIILPSLLQLKSISERFTKLATIDTKTPSTTTTTTTNPTQPPPSSAVPTTTAPGGSTASPKLELSANMHGSLKLGIASDSLRISSVWTNLVNPALDPAQLSQTEMQELPSERMRRLGEEGDGEEGWARVRIDGRDWGRVLSVGRLSPKVVACFINETALVLYVYLPGSWNGEDSCLTYYINSYST</sequence>
<dbReference type="InterPro" id="IPR016580">
    <property type="entry name" value="HUS1"/>
</dbReference>
<keyword evidence="3" id="KW-0539">Nucleus</keyword>
<evidence type="ECO:0000256" key="5">
    <source>
        <dbReference type="SAM" id="MobiDB-lite"/>
    </source>
</evidence>
<dbReference type="OrthoDB" id="419537at2759"/>
<evidence type="ECO:0000313" key="6">
    <source>
        <dbReference type="EMBL" id="ODM20313.1"/>
    </source>
</evidence>
<protein>
    <recommendedName>
        <fullName evidence="4">Checkpoint protein</fullName>
    </recommendedName>
</protein>
<dbReference type="GO" id="GO:0044778">
    <property type="term" value="P:meiotic DNA integrity checkpoint signaling"/>
    <property type="evidence" value="ECO:0007669"/>
    <property type="project" value="TreeGrafter"/>
</dbReference>
<comment type="similarity">
    <text evidence="2 4">Belongs to the HUS1 family.</text>
</comment>
<name>A0A1E3BH73_ASPCR</name>
<proteinExistence type="inferred from homology"/>
<organism evidence="6 7">
    <name type="scientific">Aspergillus cristatus</name>
    <name type="common">Chinese Fuzhuan brick tea-fermentation fungus</name>
    <name type="synonym">Eurotium cristatum</name>
    <dbReference type="NCBI Taxonomy" id="573508"/>
    <lineage>
        <taxon>Eukaryota</taxon>
        <taxon>Fungi</taxon>
        <taxon>Dikarya</taxon>
        <taxon>Ascomycota</taxon>
        <taxon>Pezizomycotina</taxon>
        <taxon>Eurotiomycetes</taxon>
        <taxon>Eurotiomycetidae</taxon>
        <taxon>Eurotiales</taxon>
        <taxon>Aspergillaceae</taxon>
        <taxon>Aspergillus</taxon>
        <taxon>Aspergillus subgen. Aspergillus</taxon>
    </lineage>
</organism>
<comment type="caution">
    <text evidence="6">The sequence shown here is derived from an EMBL/GenBank/DDBJ whole genome shotgun (WGS) entry which is preliminary data.</text>
</comment>
<dbReference type="GO" id="GO:0005730">
    <property type="term" value="C:nucleolus"/>
    <property type="evidence" value="ECO:0007669"/>
    <property type="project" value="InterPro"/>
</dbReference>
<feature type="compositionally biased region" description="Low complexity" evidence="5">
    <location>
        <begin position="204"/>
        <end position="218"/>
    </location>
</feature>
<dbReference type="STRING" id="573508.A0A1E3BH73"/>
<dbReference type="GO" id="GO:0031573">
    <property type="term" value="P:mitotic intra-S DNA damage checkpoint signaling"/>
    <property type="evidence" value="ECO:0007669"/>
    <property type="project" value="TreeGrafter"/>
</dbReference>
<evidence type="ECO:0000256" key="2">
    <source>
        <dbReference type="ARBA" id="ARBA00005563"/>
    </source>
</evidence>
<dbReference type="Pfam" id="PF04005">
    <property type="entry name" value="Hus1"/>
    <property type="match status" value="1"/>
</dbReference>
<gene>
    <name evidence="6" type="ORF">SI65_03366</name>
</gene>
<dbReference type="PANTHER" id="PTHR12900:SF0">
    <property type="entry name" value="CHECKPOINT PROTEIN"/>
    <property type="match status" value="1"/>
</dbReference>
<dbReference type="GO" id="GO:0000723">
    <property type="term" value="P:telomere maintenance"/>
    <property type="evidence" value="ECO:0007669"/>
    <property type="project" value="TreeGrafter"/>
</dbReference>
<reference evidence="6 7" key="1">
    <citation type="journal article" date="2016" name="BMC Genomics">
        <title>Comparative genomic and transcriptomic analyses of the Fuzhuan brick tea-fermentation fungus Aspergillus cristatus.</title>
        <authorList>
            <person name="Ge Y."/>
            <person name="Wang Y."/>
            <person name="Liu Y."/>
            <person name="Tan Y."/>
            <person name="Ren X."/>
            <person name="Zhang X."/>
            <person name="Hyde K.D."/>
            <person name="Liu Y."/>
            <person name="Liu Z."/>
        </authorList>
    </citation>
    <scope>NUCLEOTIDE SEQUENCE [LARGE SCALE GENOMIC DNA]</scope>
    <source>
        <strain evidence="6 7">GZAAS20.1005</strain>
    </source>
</reference>
<dbReference type="GO" id="GO:0035861">
    <property type="term" value="C:site of double-strand break"/>
    <property type="evidence" value="ECO:0007669"/>
    <property type="project" value="TreeGrafter"/>
</dbReference>
<keyword evidence="7" id="KW-1185">Reference proteome</keyword>